<keyword evidence="2" id="KW-0285">Flavoprotein</keyword>
<keyword evidence="5" id="KW-0732">Signal</keyword>
<evidence type="ECO:0000313" key="8">
    <source>
        <dbReference type="Proteomes" id="UP001144673"/>
    </source>
</evidence>
<dbReference type="GO" id="GO:0071949">
    <property type="term" value="F:FAD binding"/>
    <property type="evidence" value="ECO:0007669"/>
    <property type="project" value="InterPro"/>
</dbReference>
<evidence type="ECO:0000256" key="5">
    <source>
        <dbReference type="SAM" id="SignalP"/>
    </source>
</evidence>
<organism evidence="7 8">
    <name type="scientific">Akanthomyces muscarius</name>
    <name type="common">Entomopathogenic fungus</name>
    <name type="synonym">Lecanicillium muscarium</name>
    <dbReference type="NCBI Taxonomy" id="2231603"/>
    <lineage>
        <taxon>Eukaryota</taxon>
        <taxon>Fungi</taxon>
        <taxon>Dikarya</taxon>
        <taxon>Ascomycota</taxon>
        <taxon>Pezizomycotina</taxon>
        <taxon>Sordariomycetes</taxon>
        <taxon>Hypocreomycetidae</taxon>
        <taxon>Hypocreales</taxon>
        <taxon>Cordycipitaceae</taxon>
        <taxon>Akanthomyces</taxon>
    </lineage>
</organism>
<keyword evidence="4" id="KW-0560">Oxidoreductase</keyword>
<evidence type="ECO:0000313" key="7">
    <source>
        <dbReference type="EMBL" id="KAJ4153150.1"/>
    </source>
</evidence>
<dbReference type="Proteomes" id="UP001144673">
    <property type="component" value="Chromosome 5"/>
</dbReference>
<sequence length="570" mass="62228">MLDFSTRMQWLVVVAVAAAVRGEPEYERYAADISQQQLPLVVSDNGTDGNGCHFVCESLAGSPGDDLQVYQHGAIPDSFTTSFYAVQQRELVPLCVAEPRTAAGVSAVVQAVTKHRCPFAIKSGGHSNAPGTNAQQGGLVIDLRSLDQVDVSDDNATVAIGPGNLWGSVYQRLEPRGLVVAGGRVDSVGVGGFTLGGGISFLSRQYGWAVDNVRNFEVVLPNGTVTNANPENNPDLYFALRGGGSSFGIVTRFDFEALALNKTFWGGSDVNVLAGMGATRKRLAIQDRREWSFRAAVFALIRLLHRGLDLFGYGTTLDNLASGFASLAHEQQMDAAAAAYLFFSYLPDLRTYVAGSTYVYSQNTEEPAALQPLTGVPHLYTTRRLRTLSDLTLEVTEMNPMDQRQHWRTTTFKADPALIAQFGEIFLQESAPMRYAVPDALQSTNVQLLTKHEIALSQRNGGNAFGLKPEDGPFVFLVTTTAYKHAKDDEVVRVASERIHERIKAVGKEMGLYHPFIYPNYAAVGQDVFAGFAPENLARLLEIQSRYDPGRVFANLQPGHLTLNDNRLKQ</sequence>
<evidence type="ECO:0000256" key="2">
    <source>
        <dbReference type="ARBA" id="ARBA00022630"/>
    </source>
</evidence>
<evidence type="ECO:0000256" key="1">
    <source>
        <dbReference type="ARBA" id="ARBA00005466"/>
    </source>
</evidence>
<feature type="domain" description="FAD-binding PCMH-type" evidence="6">
    <location>
        <begin position="89"/>
        <end position="260"/>
    </location>
</feature>
<feature type="chain" id="PRO_5040845100" description="FAD-binding PCMH-type domain-containing protein" evidence="5">
    <location>
        <begin position="23"/>
        <end position="570"/>
    </location>
</feature>
<dbReference type="RefSeq" id="XP_056053808.1">
    <property type="nucleotide sequence ID" value="XM_056196685.1"/>
</dbReference>
<evidence type="ECO:0000259" key="6">
    <source>
        <dbReference type="PROSITE" id="PS51387"/>
    </source>
</evidence>
<comment type="similarity">
    <text evidence="1">Belongs to the oxygen-dependent FAD-linked oxidoreductase family.</text>
</comment>
<comment type="caution">
    <text evidence="7">The sequence shown here is derived from an EMBL/GenBank/DDBJ whole genome shotgun (WGS) entry which is preliminary data.</text>
</comment>
<dbReference type="GO" id="GO:0016491">
    <property type="term" value="F:oxidoreductase activity"/>
    <property type="evidence" value="ECO:0007669"/>
    <property type="project" value="UniProtKB-KW"/>
</dbReference>
<keyword evidence="3" id="KW-0274">FAD</keyword>
<feature type="signal peptide" evidence="5">
    <location>
        <begin position="1"/>
        <end position="22"/>
    </location>
</feature>
<dbReference type="PANTHER" id="PTHR42973:SF22">
    <property type="entry name" value="FAD-BINDING PCMH-TYPE DOMAIN-CONTAINING PROTEIN-RELATED"/>
    <property type="match status" value="1"/>
</dbReference>
<dbReference type="InterPro" id="IPR016169">
    <property type="entry name" value="FAD-bd_PCMH_sub2"/>
</dbReference>
<protein>
    <recommendedName>
        <fullName evidence="6">FAD-binding PCMH-type domain-containing protein</fullName>
    </recommendedName>
</protein>
<name>A0A9W8QCI9_AKAMU</name>
<gene>
    <name evidence="7" type="ORF">LMH87_009653</name>
</gene>
<accession>A0A9W8QCI9</accession>
<dbReference type="InterPro" id="IPR016166">
    <property type="entry name" value="FAD-bd_PCMH"/>
</dbReference>
<reference evidence="7" key="1">
    <citation type="journal article" date="2023" name="Access Microbiol">
        <title>De-novo genome assembly for Akanthomyces muscarius, a biocontrol agent of insect agricultural pests.</title>
        <authorList>
            <person name="Erdos Z."/>
            <person name="Studholme D.J."/>
            <person name="Raymond B."/>
            <person name="Sharma M."/>
        </authorList>
    </citation>
    <scope>NUCLEOTIDE SEQUENCE</scope>
    <source>
        <strain evidence="7">Ve6</strain>
    </source>
</reference>
<dbReference type="KEGG" id="amus:LMH87_009653"/>
<dbReference type="Gene3D" id="3.40.462.20">
    <property type="match status" value="1"/>
</dbReference>
<dbReference type="Pfam" id="PF01565">
    <property type="entry name" value="FAD_binding_4"/>
    <property type="match status" value="1"/>
</dbReference>
<dbReference type="EMBL" id="JAJHUN010000008">
    <property type="protein sequence ID" value="KAJ4153150.1"/>
    <property type="molecule type" value="Genomic_DNA"/>
</dbReference>
<dbReference type="PROSITE" id="PS51387">
    <property type="entry name" value="FAD_PCMH"/>
    <property type="match status" value="1"/>
</dbReference>
<dbReference type="GeneID" id="80896812"/>
<evidence type="ECO:0000256" key="3">
    <source>
        <dbReference type="ARBA" id="ARBA00022827"/>
    </source>
</evidence>
<dbReference type="AlphaFoldDB" id="A0A9W8QCI9"/>
<dbReference type="Gene3D" id="3.30.465.10">
    <property type="match status" value="2"/>
</dbReference>
<evidence type="ECO:0000256" key="4">
    <source>
        <dbReference type="ARBA" id="ARBA00023002"/>
    </source>
</evidence>
<proteinExistence type="inferred from homology"/>
<dbReference type="PANTHER" id="PTHR42973">
    <property type="entry name" value="BINDING OXIDOREDUCTASE, PUTATIVE (AFU_ORTHOLOGUE AFUA_1G17690)-RELATED"/>
    <property type="match status" value="1"/>
</dbReference>
<dbReference type="InterPro" id="IPR006094">
    <property type="entry name" value="Oxid_FAD_bind_N"/>
</dbReference>
<keyword evidence="8" id="KW-1185">Reference proteome</keyword>
<dbReference type="InterPro" id="IPR036318">
    <property type="entry name" value="FAD-bd_PCMH-like_sf"/>
</dbReference>
<dbReference type="InterPro" id="IPR050416">
    <property type="entry name" value="FAD-linked_Oxidoreductase"/>
</dbReference>
<dbReference type="SUPFAM" id="SSF56176">
    <property type="entry name" value="FAD-binding/transporter-associated domain-like"/>
    <property type="match status" value="1"/>
</dbReference>